<organism evidence="1 2">
    <name type="scientific">Paraburkholderia rhizosphaerae</name>
    <dbReference type="NCBI Taxonomy" id="480658"/>
    <lineage>
        <taxon>Bacteria</taxon>
        <taxon>Pseudomonadati</taxon>
        <taxon>Pseudomonadota</taxon>
        <taxon>Betaproteobacteria</taxon>
        <taxon>Burkholderiales</taxon>
        <taxon>Burkholderiaceae</taxon>
        <taxon>Paraburkholderia</taxon>
    </lineage>
</organism>
<dbReference type="AlphaFoldDB" id="A0A4R8M531"/>
<reference evidence="1 2" key="1">
    <citation type="submission" date="2019-03" db="EMBL/GenBank/DDBJ databases">
        <title>Genomic Encyclopedia of Type Strains, Phase III (KMG-III): the genomes of soil and plant-associated and newly described type strains.</title>
        <authorList>
            <person name="Whitman W."/>
        </authorList>
    </citation>
    <scope>NUCLEOTIDE SEQUENCE [LARGE SCALE GENOMIC DNA]</scope>
    <source>
        <strain evidence="1 2">LMG 29544</strain>
    </source>
</reference>
<dbReference type="InterPro" id="IPR011051">
    <property type="entry name" value="RmlC_Cupin_sf"/>
</dbReference>
<comment type="caution">
    <text evidence="1">The sequence shown here is derived from an EMBL/GenBank/DDBJ whole genome shotgun (WGS) entry which is preliminary data.</text>
</comment>
<dbReference type="SUPFAM" id="SSF51182">
    <property type="entry name" value="RmlC-like cupins"/>
    <property type="match status" value="1"/>
</dbReference>
<evidence type="ECO:0008006" key="3">
    <source>
        <dbReference type="Google" id="ProtNLM"/>
    </source>
</evidence>
<dbReference type="RefSeq" id="WP_134189928.1">
    <property type="nucleotide sequence ID" value="NZ_JBHLUW010000027.1"/>
</dbReference>
<dbReference type="OrthoDB" id="8756764at2"/>
<dbReference type="InterPro" id="IPR014710">
    <property type="entry name" value="RmlC-like_jellyroll"/>
</dbReference>
<name>A0A4R8M531_9BURK</name>
<protein>
    <recommendedName>
        <fullName evidence="3">Cupin domain</fullName>
    </recommendedName>
</protein>
<gene>
    <name evidence="1" type="ORF">BX592_101378</name>
</gene>
<evidence type="ECO:0000313" key="2">
    <source>
        <dbReference type="Proteomes" id="UP000295509"/>
    </source>
</evidence>
<evidence type="ECO:0000313" key="1">
    <source>
        <dbReference type="EMBL" id="TDY54922.1"/>
    </source>
</evidence>
<dbReference type="EMBL" id="SORE01000001">
    <property type="protein sequence ID" value="TDY54922.1"/>
    <property type="molecule type" value="Genomic_DNA"/>
</dbReference>
<dbReference type="Gene3D" id="2.60.120.10">
    <property type="entry name" value="Jelly Rolls"/>
    <property type="match status" value="1"/>
</dbReference>
<proteinExistence type="predicted"/>
<accession>A0A4R8M531</accession>
<keyword evidence="2" id="KW-1185">Reference proteome</keyword>
<dbReference type="Proteomes" id="UP000295509">
    <property type="component" value="Unassembled WGS sequence"/>
</dbReference>
<sequence>MERETFVAALTQEGFTELVTVRRDAGALEDHAHPFEAKALILAGEIQIRTGGDERLYQIGDVLHLPANMTHAERYGPQGVTYLVGRK</sequence>